<comment type="caution">
    <text evidence="2">The sequence shown here is derived from an EMBL/GenBank/DDBJ whole genome shotgun (WGS) entry which is preliminary data.</text>
</comment>
<sequence>LIIVVVALEVSRHTQLSPPAISGKQSFSFLIPCRHPRGIRRRSSLPPHPPSHLISSPSSRRGPFLSLPLRILSNGHRVPALFGNPGSDHTTVLSAFVYGVVRYTTSYRTDTSPLDSLLVEAG</sequence>
<proteinExistence type="predicted"/>
<evidence type="ECO:0000313" key="2">
    <source>
        <dbReference type="EMBL" id="KAK1445887.1"/>
    </source>
</evidence>
<evidence type="ECO:0000256" key="1">
    <source>
        <dbReference type="SAM" id="MobiDB-lite"/>
    </source>
</evidence>
<evidence type="ECO:0000313" key="3">
    <source>
        <dbReference type="Proteomes" id="UP001239795"/>
    </source>
</evidence>
<reference evidence="2 3" key="1">
    <citation type="submission" date="2016-10" db="EMBL/GenBank/DDBJ databases">
        <title>The genome sequence of Colletotrichum fioriniae PJ7.</title>
        <authorList>
            <person name="Baroncelli R."/>
        </authorList>
    </citation>
    <scope>NUCLEOTIDE SEQUENCE [LARGE SCALE GENOMIC DNA]</scope>
    <source>
        <strain evidence="2">Col 31</strain>
    </source>
</reference>
<dbReference type="Proteomes" id="UP001239795">
    <property type="component" value="Unassembled WGS sequence"/>
</dbReference>
<feature type="non-terminal residue" evidence="2">
    <location>
        <position position="1"/>
    </location>
</feature>
<protein>
    <submittedName>
        <fullName evidence="2">Uncharacterized protein</fullName>
    </submittedName>
</protein>
<accession>A0AAI9TUG0</accession>
<dbReference type="AlphaFoldDB" id="A0AAI9TUG0"/>
<name>A0AAI9TUG0_9PEZI</name>
<keyword evidence="3" id="KW-1185">Reference proteome</keyword>
<feature type="region of interest" description="Disordered" evidence="1">
    <location>
        <begin position="40"/>
        <end position="59"/>
    </location>
</feature>
<organism evidence="2 3">
    <name type="scientific">Colletotrichum melonis</name>
    <dbReference type="NCBI Taxonomy" id="1209925"/>
    <lineage>
        <taxon>Eukaryota</taxon>
        <taxon>Fungi</taxon>
        <taxon>Dikarya</taxon>
        <taxon>Ascomycota</taxon>
        <taxon>Pezizomycotina</taxon>
        <taxon>Sordariomycetes</taxon>
        <taxon>Hypocreomycetidae</taxon>
        <taxon>Glomerellales</taxon>
        <taxon>Glomerellaceae</taxon>
        <taxon>Colletotrichum</taxon>
        <taxon>Colletotrichum acutatum species complex</taxon>
    </lineage>
</organism>
<dbReference type="EMBL" id="MLGG01000090">
    <property type="protein sequence ID" value="KAK1445887.1"/>
    <property type="molecule type" value="Genomic_DNA"/>
</dbReference>
<gene>
    <name evidence="2" type="ORF">CMEL01_10130</name>
</gene>